<dbReference type="SUPFAM" id="SSF51695">
    <property type="entry name" value="PLC-like phosphodiesterases"/>
    <property type="match status" value="1"/>
</dbReference>
<evidence type="ECO:0000259" key="2">
    <source>
        <dbReference type="PROSITE" id="PS51704"/>
    </source>
</evidence>
<keyword evidence="4" id="KW-1185">Reference proteome</keyword>
<keyword evidence="3" id="KW-0378">Hydrolase</keyword>
<gene>
    <name evidence="3" type="ORF">Ssi02_67900</name>
</gene>
<dbReference type="RefSeq" id="WP_204031552.1">
    <property type="nucleotide sequence ID" value="NZ_BOOW01000045.1"/>
</dbReference>
<accession>A0A919VFY1</accession>
<evidence type="ECO:0000313" key="4">
    <source>
        <dbReference type="Proteomes" id="UP000606172"/>
    </source>
</evidence>
<reference evidence="3" key="1">
    <citation type="submission" date="2021-01" db="EMBL/GenBank/DDBJ databases">
        <title>Whole genome shotgun sequence of Sinosporangium siamense NBRC 109515.</title>
        <authorList>
            <person name="Komaki H."/>
            <person name="Tamura T."/>
        </authorList>
    </citation>
    <scope>NUCLEOTIDE SEQUENCE</scope>
    <source>
        <strain evidence="3">NBRC 109515</strain>
    </source>
</reference>
<dbReference type="GO" id="GO:0006629">
    <property type="term" value="P:lipid metabolic process"/>
    <property type="evidence" value="ECO:0007669"/>
    <property type="project" value="InterPro"/>
</dbReference>
<feature type="domain" description="GP-PDE" evidence="2">
    <location>
        <begin position="33"/>
        <end position="277"/>
    </location>
</feature>
<protein>
    <submittedName>
        <fullName evidence="3">Hydrolase</fullName>
    </submittedName>
</protein>
<feature type="chain" id="PRO_5037633802" evidence="1">
    <location>
        <begin position="25"/>
        <end position="279"/>
    </location>
</feature>
<dbReference type="Pfam" id="PF03009">
    <property type="entry name" value="GDPD"/>
    <property type="match status" value="1"/>
</dbReference>
<name>A0A919VFY1_9ACTN</name>
<organism evidence="3 4">
    <name type="scientific">Sinosporangium siamense</name>
    <dbReference type="NCBI Taxonomy" id="1367973"/>
    <lineage>
        <taxon>Bacteria</taxon>
        <taxon>Bacillati</taxon>
        <taxon>Actinomycetota</taxon>
        <taxon>Actinomycetes</taxon>
        <taxon>Streptosporangiales</taxon>
        <taxon>Streptosporangiaceae</taxon>
        <taxon>Sinosporangium</taxon>
    </lineage>
</organism>
<evidence type="ECO:0000256" key="1">
    <source>
        <dbReference type="SAM" id="SignalP"/>
    </source>
</evidence>
<sequence length="279" mass="31199">MFRRLSLMVTTILAVLAVSGTAVAAAVKPPQAVVNVAHRGASAYAPENTIAAFELASRQGAHFYEIDVQQTKDHEIVLMHDTTLTRTTDVETVFPDRAPWRVSDFTLDEIRKLDAGSWFSEEFEGEAVPTLAETLRAMNGRRLGLLLEIKAPELYPGIERNVADDLRDLPSWLRRGRTVMQSFNWTSMRTFHQVLPGVPVGLLGTPPVEQLPELSSFAKQINPHYSTVTPDYVQRVQDLGMEVHTWTVDDPEVMRRMISHGVNGVITNKPDVLRDILDS</sequence>
<dbReference type="GO" id="GO:0008081">
    <property type="term" value="F:phosphoric diester hydrolase activity"/>
    <property type="evidence" value="ECO:0007669"/>
    <property type="project" value="InterPro"/>
</dbReference>
<comment type="caution">
    <text evidence="3">The sequence shown here is derived from an EMBL/GenBank/DDBJ whole genome shotgun (WGS) entry which is preliminary data.</text>
</comment>
<dbReference type="PANTHER" id="PTHR46211">
    <property type="entry name" value="GLYCEROPHOSPHORYL DIESTER PHOSPHODIESTERASE"/>
    <property type="match status" value="1"/>
</dbReference>
<proteinExistence type="predicted"/>
<dbReference type="InterPro" id="IPR030395">
    <property type="entry name" value="GP_PDE_dom"/>
</dbReference>
<dbReference type="PROSITE" id="PS51704">
    <property type="entry name" value="GP_PDE"/>
    <property type="match status" value="1"/>
</dbReference>
<keyword evidence="1" id="KW-0732">Signal</keyword>
<dbReference type="PANTHER" id="PTHR46211:SF1">
    <property type="entry name" value="GLYCEROPHOSPHODIESTER PHOSPHODIESTERASE, CYTOPLASMIC"/>
    <property type="match status" value="1"/>
</dbReference>
<evidence type="ECO:0000313" key="3">
    <source>
        <dbReference type="EMBL" id="GII96559.1"/>
    </source>
</evidence>
<dbReference type="Proteomes" id="UP000606172">
    <property type="component" value="Unassembled WGS sequence"/>
</dbReference>
<dbReference type="Gene3D" id="3.20.20.190">
    <property type="entry name" value="Phosphatidylinositol (PI) phosphodiesterase"/>
    <property type="match status" value="1"/>
</dbReference>
<dbReference type="InterPro" id="IPR017946">
    <property type="entry name" value="PLC-like_Pdiesterase_TIM-brl"/>
</dbReference>
<dbReference type="EMBL" id="BOOW01000045">
    <property type="protein sequence ID" value="GII96559.1"/>
    <property type="molecule type" value="Genomic_DNA"/>
</dbReference>
<feature type="signal peptide" evidence="1">
    <location>
        <begin position="1"/>
        <end position="24"/>
    </location>
</feature>
<dbReference type="AlphaFoldDB" id="A0A919VFY1"/>